<dbReference type="GO" id="GO:0005634">
    <property type="term" value="C:nucleus"/>
    <property type="evidence" value="ECO:0000318"/>
    <property type="project" value="GO_Central"/>
</dbReference>
<feature type="transmembrane region" description="Helical" evidence="3">
    <location>
        <begin position="992"/>
        <end position="1014"/>
    </location>
</feature>
<evidence type="ECO:0000256" key="3">
    <source>
        <dbReference type="SAM" id="Phobius"/>
    </source>
</evidence>
<dbReference type="SUPFAM" id="SSF48371">
    <property type="entry name" value="ARM repeat"/>
    <property type="match status" value="1"/>
</dbReference>
<reference evidence="5" key="2">
    <citation type="submission" date="2025-08" db="UniProtKB">
        <authorList>
            <consortium name="Ensembl"/>
        </authorList>
    </citation>
    <scope>IDENTIFICATION</scope>
    <source>
        <strain evidence="5">Glennie</strain>
    </source>
</reference>
<dbReference type="InterPro" id="IPR039662">
    <property type="entry name" value="Cohesin_Scc3/SA"/>
</dbReference>
<dbReference type="GO" id="GO:0008278">
    <property type="term" value="C:cohesin complex"/>
    <property type="evidence" value="ECO:0000318"/>
    <property type="project" value="GO_Central"/>
</dbReference>
<feature type="region of interest" description="Disordered" evidence="2">
    <location>
        <begin position="566"/>
        <end position="591"/>
    </location>
</feature>
<dbReference type="Pfam" id="PF21581">
    <property type="entry name" value="SCD"/>
    <property type="match status" value="1"/>
</dbReference>
<dbReference type="PANTHER" id="PTHR11199">
    <property type="entry name" value="STROMAL ANTIGEN"/>
    <property type="match status" value="1"/>
</dbReference>
<dbReference type="GO" id="GO:0007062">
    <property type="term" value="P:sister chromatid cohesion"/>
    <property type="evidence" value="ECO:0000318"/>
    <property type="project" value="GO_Central"/>
</dbReference>
<dbReference type="GeneTree" id="ENSGT00950000182972"/>
<keyword evidence="3" id="KW-0472">Membrane</keyword>
<comment type="similarity">
    <text evidence="1">Belongs to the SCC3 family.</text>
</comment>
<name>A0A6I8N4F9_ORNAN</name>
<evidence type="ECO:0000313" key="5">
    <source>
        <dbReference type="Ensembl" id="ENSOANP00000036019.1"/>
    </source>
</evidence>
<feature type="compositionally biased region" description="Basic and acidic residues" evidence="2">
    <location>
        <begin position="814"/>
        <end position="825"/>
    </location>
</feature>
<reference evidence="5 6" key="1">
    <citation type="journal article" date="2008" name="Nature">
        <title>Genome analysis of the platypus reveals unique signatures of evolution.</title>
        <authorList>
            <person name="Warren W.C."/>
            <person name="Hillier L.W."/>
            <person name="Marshall Graves J.A."/>
            <person name="Birney E."/>
            <person name="Ponting C.P."/>
            <person name="Grutzner F."/>
            <person name="Belov K."/>
            <person name="Miller W."/>
            <person name="Clarke L."/>
            <person name="Chinwalla A.T."/>
            <person name="Yang S.P."/>
            <person name="Heger A."/>
            <person name="Locke D.P."/>
            <person name="Miethke P."/>
            <person name="Waters P.D."/>
            <person name="Veyrunes F."/>
            <person name="Fulton L."/>
            <person name="Fulton B."/>
            <person name="Graves T."/>
            <person name="Wallis J."/>
            <person name="Puente X.S."/>
            <person name="Lopez-Otin C."/>
            <person name="Ordonez G.R."/>
            <person name="Eichler E.E."/>
            <person name="Chen L."/>
            <person name="Cheng Z."/>
            <person name="Deakin J.E."/>
            <person name="Alsop A."/>
            <person name="Thompson K."/>
            <person name="Kirby P."/>
            <person name="Papenfuss A.T."/>
            <person name="Wakefield M.J."/>
            <person name="Olender T."/>
            <person name="Lancet D."/>
            <person name="Huttley G.A."/>
            <person name="Smit A.F."/>
            <person name="Pask A."/>
            <person name="Temple-Smith P."/>
            <person name="Batzer M.A."/>
            <person name="Walker J.A."/>
            <person name="Konkel M.K."/>
            <person name="Harris R.S."/>
            <person name="Whittington C.M."/>
            <person name="Wong E.S."/>
            <person name="Gemmell N.J."/>
            <person name="Buschiazzo E."/>
            <person name="Vargas Jentzsch I.M."/>
            <person name="Merkel A."/>
            <person name="Schmitz J."/>
            <person name="Zemann A."/>
            <person name="Churakov G."/>
            <person name="Kriegs J.O."/>
            <person name="Brosius J."/>
            <person name="Murchison E.P."/>
            <person name="Sachidanandam R."/>
            <person name="Smith C."/>
            <person name="Hannon G.J."/>
            <person name="Tsend-Ayush E."/>
            <person name="McMillan D."/>
            <person name="Attenborough R."/>
            <person name="Rens W."/>
            <person name="Ferguson-Smith M."/>
            <person name="Lefevre C.M."/>
            <person name="Sharp J.A."/>
            <person name="Nicholas K.R."/>
            <person name="Ray D.A."/>
            <person name="Kube M."/>
            <person name="Reinhardt R."/>
            <person name="Pringle T.H."/>
            <person name="Taylor J."/>
            <person name="Jones R.C."/>
            <person name="Nixon B."/>
            <person name="Dacheux J.L."/>
            <person name="Niwa H."/>
            <person name="Sekita Y."/>
            <person name="Huang X."/>
            <person name="Stark A."/>
            <person name="Kheradpour P."/>
            <person name="Kellis M."/>
            <person name="Flicek P."/>
            <person name="Chen Y."/>
            <person name="Webber C."/>
            <person name="Hardison R."/>
            <person name="Nelson J."/>
            <person name="Hallsworth-Pepin K."/>
            <person name="Delehaunty K."/>
            <person name="Markovic C."/>
            <person name="Minx P."/>
            <person name="Feng Y."/>
            <person name="Kremitzki C."/>
            <person name="Mitreva M."/>
            <person name="Glasscock J."/>
            <person name="Wylie T."/>
            <person name="Wohldmann P."/>
            <person name="Thiru P."/>
            <person name="Nhan M.N."/>
            <person name="Pohl C.S."/>
            <person name="Smith S.M."/>
            <person name="Hou S."/>
            <person name="Nefedov M."/>
            <person name="de Jong P.J."/>
            <person name="Renfree M.B."/>
            <person name="Mardis E.R."/>
            <person name="Wilson R.K."/>
        </authorList>
    </citation>
    <scope>NUCLEOTIDE SEQUENCE [LARGE SCALE GENOMIC DNA]</scope>
    <source>
        <strain evidence="5 6">Glennie</strain>
    </source>
</reference>
<reference evidence="5" key="3">
    <citation type="submission" date="2025-09" db="UniProtKB">
        <authorList>
            <consortium name="Ensembl"/>
        </authorList>
    </citation>
    <scope>IDENTIFICATION</scope>
    <source>
        <strain evidence="5">Glennie</strain>
    </source>
</reference>
<organism evidence="5 6">
    <name type="scientific">Ornithorhynchus anatinus</name>
    <name type="common">Duckbill platypus</name>
    <dbReference type="NCBI Taxonomy" id="9258"/>
    <lineage>
        <taxon>Eukaryota</taxon>
        <taxon>Metazoa</taxon>
        <taxon>Chordata</taxon>
        <taxon>Craniata</taxon>
        <taxon>Vertebrata</taxon>
        <taxon>Euteleostomi</taxon>
        <taxon>Mammalia</taxon>
        <taxon>Monotremata</taxon>
        <taxon>Ornithorhynchidae</taxon>
        <taxon>Ornithorhynchus</taxon>
    </lineage>
</organism>
<keyword evidence="6" id="KW-1185">Reference proteome</keyword>
<proteinExistence type="inferred from homology"/>
<dbReference type="PROSITE" id="PS51425">
    <property type="entry name" value="SCD"/>
    <property type="match status" value="1"/>
</dbReference>
<evidence type="ECO:0000313" key="6">
    <source>
        <dbReference type="Proteomes" id="UP000002279"/>
    </source>
</evidence>
<dbReference type="Ensembl" id="ENSOANT00000060909.1">
    <property type="protein sequence ID" value="ENSOANP00000036019.1"/>
    <property type="gene ID" value="ENSOANG00000046318.1"/>
</dbReference>
<keyword evidence="3" id="KW-0812">Transmembrane</keyword>
<feature type="domain" description="SCD" evidence="4">
    <location>
        <begin position="1"/>
        <end position="67"/>
    </location>
</feature>
<dbReference type="OMA" id="VHQTHSS"/>
<feature type="transmembrane region" description="Helical" evidence="3">
    <location>
        <begin position="1026"/>
        <end position="1043"/>
    </location>
</feature>
<feature type="transmembrane region" description="Helical" evidence="3">
    <location>
        <begin position="918"/>
        <end position="942"/>
    </location>
</feature>
<dbReference type="InParanoid" id="A0A6I8N4F9"/>
<feature type="region of interest" description="Disordered" evidence="2">
    <location>
        <begin position="290"/>
        <end position="336"/>
    </location>
</feature>
<dbReference type="AlphaFoldDB" id="A0A6I8N4F9"/>
<evidence type="ECO:0000256" key="2">
    <source>
        <dbReference type="SAM" id="MobiDB-lite"/>
    </source>
</evidence>
<accession>A0A6I8N4F9</accession>
<feature type="compositionally biased region" description="Low complexity" evidence="2">
    <location>
        <begin position="569"/>
        <end position="579"/>
    </location>
</feature>
<evidence type="ECO:0000259" key="4">
    <source>
        <dbReference type="PROSITE" id="PS51425"/>
    </source>
</evidence>
<feature type="transmembrane region" description="Helical" evidence="3">
    <location>
        <begin position="1083"/>
        <end position="1106"/>
    </location>
</feature>
<dbReference type="Pfam" id="PF24571">
    <property type="entry name" value="HEAT_SCC3-SA"/>
    <property type="match status" value="2"/>
</dbReference>
<protein>
    <recommendedName>
        <fullName evidence="4">SCD domain-containing protein</fullName>
    </recommendedName>
</protein>
<dbReference type="GO" id="GO:0000785">
    <property type="term" value="C:chromatin"/>
    <property type="evidence" value="ECO:0000318"/>
    <property type="project" value="GO_Central"/>
</dbReference>
<feature type="transmembrane region" description="Helical" evidence="3">
    <location>
        <begin position="962"/>
        <end position="980"/>
    </location>
</feature>
<feature type="region of interest" description="Disordered" evidence="2">
    <location>
        <begin position="787"/>
        <end position="839"/>
    </location>
</feature>
<dbReference type="InterPro" id="IPR016024">
    <property type="entry name" value="ARM-type_fold"/>
</dbReference>
<feature type="compositionally biased region" description="Pro residues" evidence="2">
    <location>
        <begin position="307"/>
        <end position="329"/>
    </location>
</feature>
<dbReference type="InterPro" id="IPR020839">
    <property type="entry name" value="SCD"/>
</dbReference>
<sequence length="1130" mass="124041">MGGWLRMHPTMFLNDSYLKYVGWMLYDKQPEVRLKCLLGLKGLYDRKDLAFKMDLFSSRFKERVVSMTLDKDCRVAVEAVKLLMLMSRNREDALSSADRDALCRLVYAVHRPLAVAAGEFLHKRLLDSAPSQGERVSAKGGRSGVGRLKWLLAFFLEGEMHSHVTYLVDSLWDWAADLLKDWECMTALLLGDVGDEEAALTPAQETALVEMVAVTVRQAAEGRPPAGRAAARKVLSAKERRVRLEDRARITAHFSATLPRLLDKFSDDAGKAADLLRILRYFDRDAYGGGDAEKVKAGRPGGREGPGPEPRPAAPLVPTPGPVLTPGPRPRLSSQHGSELVRLVTELVLRHRDPGVLEACAVAFAVLCGLEPSGPGGAAPARARLMDRLGARLARLLEDSLGEGEGLRADEEGVAQISATLQRISAFYSTHDLSGRNVSGETERLLAVGAEHGSLPVQIALPALQCGYFGLLWQLASAAEGPLSEDDTEELKSRVRRFCRVCRPYLGRPEEDLSEKAFALLCDLLFASSRRGRRDGGGAGGPFLPPDPELRSAILGFVRRRVLAEETDGASGSAETAAEGPEEERRVGRERQLTALPRRRSLLAGYCRLIASDVVDAAAAAEVFSHYVKAYDDFGDIIRETLSRTRHNSPTGAARALVLCLREAFRRQPGARGAPGESAGPPLAHVRELARRFSLTFGWDPAKSREAVTAIHKEGIEFAFERPPGAAGDAHPPNLSFLTVVGEFSGRLLKPDRRLVYGYLRRFVPEREDPGPGEGWRPLVCYRNSLLTGPEEDGAGPAGFRPPPAPPQGSSSLKRKDPGASRDRPPPAPGGPADGETAAGARKRLRFPERGAAAPEPGEAPGGGRRGPGPPALLLFPVAFFPRSHSSFPLSPSLLPLFSFPFFLSLILFLSPPSLSCFFPLLSFSLFLSFLPLVFSLSHFLFPLSLPLFFPFSGSASFPPSIFLFFFLSLFLFSFPPFSFSVSRFLFPSFPLLPFVFSLSLSLPFSFLLSLPLFLSHSFHSPSLPFFSPSFSYSLFFSFLSLSTRPFFSSCLSSFCLFLSFPSSPSFLFPLLFSFLFLCTPPFLLYFIYLFLSIFSHSFLSSIFFFSFQSPSFSLLLFCFLFPLFSLSFL</sequence>
<feature type="transmembrane region" description="Helical" evidence="3">
    <location>
        <begin position="1055"/>
        <end position="1077"/>
    </location>
</feature>
<dbReference type="InterPro" id="IPR056396">
    <property type="entry name" value="HEAT_SCC3-SA"/>
</dbReference>
<dbReference type="Proteomes" id="UP000002279">
    <property type="component" value="Chromosome 15"/>
</dbReference>
<evidence type="ECO:0000256" key="1">
    <source>
        <dbReference type="ARBA" id="ARBA00005486"/>
    </source>
</evidence>
<dbReference type="GO" id="GO:0003682">
    <property type="term" value="F:chromatin binding"/>
    <property type="evidence" value="ECO:0000318"/>
    <property type="project" value="GO_Central"/>
</dbReference>
<keyword evidence="3" id="KW-1133">Transmembrane helix</keyword>
<dbReference type="PANTHER" id="PTHR11199:SF2">
    <property type="entry name" value="COHESIN SUBUNIT SA"/>
    <property type="match status" value="1"/>
</dbReference>
<feature type="transmembrane region" description="Helical" evidence="3">
    <location>
        <begin position="1113"/>
        <end position="1129"/>
    </location>
</feature>
<dbReference type="Bgee" id="ENSOANG00000046318">
    <property type="expression patterns" value="Expressed in fibroblast and 6 other cell types or tissues"/>
</dbReference>
<feature type="transmembrane region" description="Helical" evidence="3">
    <location>
        <begin position="893"/>
        <end position="911"/>
    </location>
</feature>